<evidence type="ECO:0000313" key="2">
    <source>
        <dbReference type="EMBL" id="AAX31020.1"/>
    </source>
</evidence>
<protein>
    <submittedName>
        <fullName evidence="2">Uncharacterized protein</fullName>
    </submittedName>
</protein>
<reference evidence="2" key="2">
    <citation type="journal article" date="2006" name="PLoS Pathog.">
        <title>New perspectives on host-parasite interplay by comparative transcriptomic and proteomic analyses of Schistosoma japonicum.</title>
        <authorList>
            <person name="Liu F."/>
            <person name="Lu J."/>
            <person name="Hu W."/>
            <person name="Wang S.Y."/>
            <person name="Cui S.J."/>
            <person name="Chi M."/>
            <person name="Yan Q."/>
            <person name="Wang X.R."/>
            <person name="Song H.D."/>
            <person name="Xu X.N."/>
            <person name="Wang J.J."/>
            <person name="Zhang X.L."/>
            <person name="Zhang X."/>
            <person name="Wang Z.Q."/>
            <person name="Xue C.L."/>
            <person name="Brindley P.J."/>
            <person name="McManus D.P."/>
            <person name="Yang P.Y."/>
            <person name="Feng Z."/>
            <person name="Chen Z."/>
            <person name="Han Z.G."/>
        </authorList>
    </citation>
    <scope>NUCLEOTIDE SEQUENCE</scope>
</reference>
<feature type="transmembrane region" description="Helical" evidence="1">
    <location>
        <begin position="6"/>
        <end position="24"/>
    </location>
</feature>
<proteinExistence type="evidence at transcript level"/>
<dbReference type="AlphaFoldDB" id="Q5BR16"/>
<keyword evidence="1" id="KW-1133">Transmembrane helix</keyword>
<sequence>MFKVTYASYFTVKMPLVISFIRLLKLYIWL</sequence>
<organism evidence="2">
    <name type="scientific">Schistosoma japonicum</name>
    <name type="common">Blood fluke</name>
    <dbReference type="NCBI Taxonomy" id="6182"/>
    <lineage>
        <taxon>Eukaryota</taxon>
        <taxon>Metazoa</taxon>
        <taxon>Spiralia</taxon>
        <taxon>Lophotrochozoa</taxon>
        <taxon>Platyhelminthes</taxon>
        <taxon>Trematoda</taxon>
        <taxon>Digenea</taxon>
        <taxon>Strigeidida</taxon>
        <taxon>Schistosomatoidea</taxon>
        <taxon>Schistosomatidae</taxon>
        <taxon>Schistosoma</taxon>
    </lineage>
</organism>
<accession>Q5BR16</accession>
<reference evidence="2" key="1">
    <citation type="submission" date="2005-01" db="EMBL/GenBank/DDBJ databases">
        <authorList>
            <person name="Han Z."/>
        </authorList>
    </citation>
    <scope>NUCLEOTIDE SEQUENCE</scope>
</reference>
<keyword evidence="1" id="KW-0812">Transmembrane</keyword>
<keyword evidence="1" id="KW-0472">Membrane</keyword>
<dbReference type="EMBL" id="AY915799">
    <property type="protein sequence ID" value="AAX31020.1"/>
    <property type="molecule type" value="mRNA"/>
</dbReference>
<name>Q5BR16_SCHJA</name>
<evidence type="ECO:0000256" key="1">
    <source>
        <dbReference type="SAM" id="Phobius"/>
    </source>
</evidence>